<keyword evidence="3" id="KW-1015">Disulfide bond</keyword>
<dbReference type="RefSeq" id="WP_115888415.1">
    <property type="nucleotide sequence ID" value="NZ_QRDQ01000009.1"/>
</dbReference>
<dbReference type="Pfam" id="PF13905">
    <property type="entry name" value="Thioredoxin_8"/>
    <property type="match status" value="1"/>
</dbReference>
<evidence type="ECO:0000313" key="8">
    <source>
        <dbReference type="Proteomes" id="UP000257004"/>
    </source>
</evidence>
<feature type="domain" description="Thioredoxin" evidence="6">
    <location>
        <begin position="286"/>
        <end position="430"/>
    </location>
</feature>
<dbReference type="Proteomes" id="UP000257004">
    <property type="component" value="Unassembled WGS sequence"/>
</dbReference>
<dbReference type="InterPro" id="IPR036249">
    <property type="entry name" value="Thioredoxin-like_sf"/>
</dbReference>
<sequence>MNRLKNALLLLIISTTAFSQQILVKYVGSNDEHINFSSFSRENLMNRTVLSKSNNVFKTDNTATIFCDDMNRSTMIFASPDETIDFVVNEKGLINYSCKTNRYRKSESDFLNESFTKYGKTENISDYNELKLIRKSVNKEKEFDREYIKEKELLETYFKEDKISKEFYDYCSSMYWSLIKYNELEKSPKDEAVFLSIKNSFDDVDKLLDVESYRQLLYYYVDQSLKKANSPLDLSTRMQFVANHFTNQKIIDYLLYYNIYYAINTPRTKNKVSNEIIELFRKNCKNQEYLEIINQDLQPKTTPIVLQNIVKNYKNQLILIDFWASWCMPCREEFPSQKKLMEKYPNVAFVFISIDKSSTAWKKAMSEYGTMLHKDNSFLLVKSDKDQLLDKIKLATIPRYVLFGKDGAIINIDAPRPSSVEIEKLIESYL</sequence>
<keyword evidence="2" id="KW-0201">Cytochrome c-type biogenesis</keyword>
<protein>
    <submittedName>
        <fullName evidence="7">Thiol-disulfide isomerase/thioredoxin</fullName>
    </submittedName>
</protein>
<comment type="subcellular location">
    <subcellularLocation>
        <location evidence="1">Cell envelope</location>
    </subcellularLocation>
</comment>
<organism evidence="7 8">
    <name type="scientific">Flavobacterium cutihirudinis</name>
    <dbReference type="NCBI Taxonomy" id="1265740"/>
    <lineage>
        <taxon>Bacteria</taxon>
        <taxon>Pseudomonadati</taxon>
        <taxon>Bacteroidota</taxon>
        <taxon>Flavobacteriia</taxon>
        <taxon>Flavobacteriales</taxon>
        <taxon>Flavobacteriaceae</taxon>
        <taxon>Flavobacterium</taxon>
    </lineage>
</organism>
<keyword evidence="5" id="KW-0732">Signal</keyword>
<evidence type="ECO:0000256" key="4">
    <source>
        <dbReference type="ARBA" id="ARBA00023284"/>
    </source>
</evidence>
<feature type="signal peptide" evidence="5">
    <location>
        <begin position="1"/>
        <end position="19"/>
    </location>
</feature>
<feature type="chain" id="PRO_5017701382" evidence="5">
    <location>
        <begin position="20"/>
        <end position="430"/>
    </location>
</feature>
<dbReference type="InterPro" id="IPR012336">
    <property type="entry name" value="Thioredoxin-like_fold"/>
</dbReference>
<keyword evidence="4" id="KW-0676">Redox-active center</keyword>
<dbReference type="PANTHER" id="PTHR42852">
    <property type="entry name" value="THIOL:DISULFIDE INTERCHANGE PROTEIN DSBE"/>
    <property type="match status" value="1"/>
</dbReference>
<gene>
    <name evidence="7" type="ORF">BD847_2344</name>
</gene>
<evidence type="ECO:0000256" key="5">
    <source>
        <dbReference type="SAM" id="SignalP"/>
    </source>
</evidence>
<dbReference type="GO" id="GO:0016853">
    <property type="term" value="F:isomerase activity"/>
    <property type="evidence" value="ECO:0007669"/>
    <property type="project" value="UniProtKB-KW"/>
</dbReference>
<keyword evidence="7" id="KW-0413">Isomerase</keyword>
<dbReference type="InterPro" id="IPR013766">
    <property type="entry name" value="Thioredoxin_domain"/>
</dbReference>
<accession>A0A3D9FRV4</accession>
<evidence type="ECO:0000313" key="7">
    <source>
        <dbReference type="EMBL" id="RED23296.1"/>
    </source>
</evidence>
<keyword evidence="8" id="KW-1185">Reference proteome</keyword>
<dbReference type="AlphaFoldDB" id="A0A3D9FRV4"/>
<dbReference type="CDD" id="cd02966">
    <property type="entry name" value="TlpA_like_family"/>
    <property type="match status" value="1"/>
</dbReference>
<reference evidence="7 8" key="1">
    <citation type="submission" date="2018-07" db="EMBL/GenBank/DDBJ databases">
        <title>Genomic Encyclopedia of Archaeal and Bacterial Type Strains, Phase II (KMG-II): from individual species to whole genera.</title>
        <authorList>
            <person name="Goeker M."/>
        </authorList>
    </citation>
    <scope>NUCLEOTIDE SEQUENCE [LARGE SCALE GENOMIC DNA]</scope>
    <source>
        <strain evidence="7 8">DSM 25795</strain>
    </source>
</reference>
<dbReference type="PROSITE" id="PS51352">
    <property type="entry name" value="THIOREDOXIN_2"/>
    <property type="match status" value="1"/>
</dbReference>
<name>A0A3D9FRV4_9FLAO</name>
<dbReference type="EMBL" id="QRDQ01000009">
    <property type="protein sequence ID" value="RED23296.1"/>
    <property type="molecule type" value="Genomic_DNA"/>
</dbReference>
<dbReference type="OrthoDB" id="1098640at2"/>
<evidence type="ECO:0000259" key="6">
    <source>
        <dbReference type="PROSITE" id="PS51352"/>
    </source>
</evidence>
<proteinExistence type="predicted"/>
<dbReference type="GO" id="GO:0017004">
    <property type="term" value="P:cytochrome complex assembly"/>
    <property type="evidence" value="ECO:0007669"/>
    <property type="project" value="UniProtKB-KW"/>
</dbReference>
<comment type="caution">
    <text evidence="7">The sequence shown here is derived from an EMBL/GenBank/DDBJ whole genome shotgun (WGS) entry which is preliminary data.</text>
</comment>
<dbReference type="SUPFAM" id="SSF52833">
    <property type="entry name" value="Thioredoxin-like"/>
    <property type="match status" value="1"/>
</dbReference>
<evidence type="ECO:0000256" key="1">
    <source>
        <dbReference type="ARBA" id="ARBA00004196"/>
    </source>
</evidence>
<dbReference type="Gene3D" id="3.40.30.10">
    <property type="entry name" value="Glutaredoxin"/>
    <property type="match status" value="1"/>
</dbReference>
<dbReference type="GO" id="GO:0030313">
    <property type="term" value="C:cell envelope"/>
    <property type="evidence" value="ECO:0007669"/>
    <property type="project" value="UniProtKB-SubCell"/>
</dbReference>
<dbReference type="PANTHER" id="PTHR42852:SF6">
    <property type="entry name" value="THIOL:DISULFIDE INTERCHANGE PROTEIN DSBE"/>
    <property type="match status" value="1"/>
</dbReference>
<evidence type="ECO:0000256" key="2">
    <source>
        <dbReference type="ARBA" id="ARBA00022748"/>
    </source>
</evidence>
<evidence type="ECO:0000256" key="3">
    <source>
        <dbReference type="ARBA" id="ARBA00023157"/>
    </source>
</evidence>
<dbReference type="InterPro" id="IPR050553">
    <property type="entry name" value="Thioredoxin_ResA/DsbE_sf"/>
</dbReference>